<dbReference type="AlphaFoldDB" id="A0A5B7IRI0"/>
<gene>
    <name evidence="1" type="ORF">E2C01_078955</name>
</gene>
<comment type="caution">
    <text evidence="1">The sequence shown here is derived from an EMBL/GenBank/DDBJ whole genome shotgun (WGS) entry which is preliminary data.</text>
</comment>
<sequence length="112" mass="11676">MAPSGTSLVFPLAPSNTPVPLCCLTPPGTLLSTSWHPLGPDTQTSSPACHPLIPSSSSDTCPHLLTVVLCLFPFLLPLTQPPLSLPTYPPSPSSPSHLPITILSLPVSLLYS</sequence>
<dbReference type="EMBL" id="VSRR010064837">
    <property type="protein sequence ID" value="MPC84226.1"/>
    <property type="molecule type" value="Genomic_DNA"/>
</dbReference>
<proteinExistence type="predicted"/>
<name>A0A5B7IRI0_PORTR</name>
<accession>A0A5B7IRI0</accession>
<evidence type="ECO:0000313" key="1">
    <source>
        <dbReference type="EMBL" id="MPC84226.1"/>
    </source>
</evidence>
<evidence type="ECO:0000313" key="2">
    <source>
        <dbReference type="Proteomes" id="UP000324222"/>
    </source>
</evidence>
<protein>
    <submittedName>
        <fullName evidence="1">Uncharacterized protein</fullName>
    </submittedName>
</protein>
<organism evidence="1 2">
    <name type="scientific">Portunus trituberculatus</name>
    <name type="common">Swimming crab</name>
    <name type="synonym">Neptunus trituberculatus</name>
    <dbReference type="NCBI Taxonomy" id="210409"/>
    <lineage>
        <taxon>Eukaryota</taxon>
        <taxon>Metazoa</taxon>
        <taxon>Ecdysozoa</taxon>
        <taxon>Arthropoda</taxon>
        <taxon>Crustacea</taxon>
        <taxon>Multicrustacea</taxon>
        <taxon>Malacostraca</taxon>
        <taxon>Eumalacostraca</taxon>
        <taxon>Eucarida</taxon>
        <taxon>Decapoda</taxon>
        <taxon>Pleocyemata</taxon>
        <taxon>Brachyura</taxon>
        <taxon>Eubrachyura</taxon>
        <taxon>Portunoidea</taxon>
        <taxon>Portunidae</taxon>
        <taxon>Portuninae</taxon>
        <taxon>Portunus</taxon>
    </lineage>
</organism>
<dbReference type="Proteomes" id="UP000324222">
    <property type="component" value="Unassembled WGS sequence"/>
</dbReference>
<keyword evidence="2" id="KW-1185">Reference proteome</keyword>
<reference evidence="1 2" key="1">
    <citation type="submission" date="2019-05" db="EMBL/GenBank/DDBJ databases">
        <title>Another draft genome of Portunus trituberculatus and its Hox gene families provides insights of decapod evolution.</title>
        <authorList>
            <person name="Jeong J.-H."/>
            <person name="Song I."/>
            <person name="Kim S."/>
            <person name="Choi T."/>
            <person name="Kim D."/>
            <person name="Ryu S."/>
            <person name="Kim W."/>
        </authorList>
    </citation>
    <scope>NUCLEOTIDE SEQUENCE [LARGE SCALE GENOMIC DNA]</scope>
    <source>
        <tissue evidence="1">Muscle</tissue>
    </source>
</reference>